<protein>
    <submittedName>
        <fullName evidence="2">HAD family phosphatase</fullName>
    </submittedName>
</protein>
<proteinExistence type="predicted"/>
<organism evidence="1 2">
    <name type="scientific">Rhabditophanes sp. KR3021</name>
    <dbReference type="NCBI Taxonomy" id="114890"/>
    <lineage>
        <taxon>Eukaryota</taxon>
        <taxon>Metazoa</taxon>
        <taxon>Ecdysozoa</taxon>
        <taxon>Nematoda</taxon>
        <taxon>Chromadorea</taxon>
        <taxon>Rhabditida</taxon>
        <taxon>Tylenchina</taxon>
        <taxon>Panagrolaimomorpha</taxon>
        <taxon>Strongyloidoidea</taxon>
        <taxon>Alloionematidae</taxon>
        <taxon>Rhabditophanes</taxon>
    </lineage>
</organism>
<name>A0AC35TWV5_9BILA</name>
<evidence type="ECO:0000313" key="1">
    <source>
        <dbReference type="Proteomes" id="UP000095286"/>
    </source>
</evidence>
<evidence type="ECO:0000313" key="2">
    <source>
        <dbReference type="WBParaSite" id="RSKR_0000551500.1"/>
    </source>
</evidence>
<dbReference type="Proteomes" id="UP000095286">
    <property type="component" value="Unplaced"/>
</dbReference>
<sequence>MVVSIDKSIKACIFDMGGVILVYPDAKVQKAVHSISAQNVPEELKQLDIGAISIEDIISSSDKDSQVHKFFAGGNTDDLIKSLIRDANFEKCIEVLKTNNIKTALLTNNFFIDKEKTRTTIMSDVSVFDVVVESCRVGLRKPDAAIYQLALDKLGLQGNECIFVDDLKMNCDGAEVLGIRAVHVDGGNSENAVNEIGEILGLSIL</sequence>
<reference evidence="2" key="1">
    <citation type="submission" date="2016-11" db="UniProtKB">
        <authorList>
            <consortium name="WormBaseParasite"/>
        </authorList>
    </citation>
    <scope>IDENTIFICATION</scope>
    <source>
        <strain evidence="2">KR3021</strain>
    </source>
</reference>
<accession>A0AC35TWV5</accession>
<dbReference type="WBParaSite" id="RSKR_0000551500.1">
    <property type="protein sequence ID" value="RSKR_0000551500.1"/>
    <property type="gene ID" value="RSKR_0000551500"/>
</dbReference>